<dbReference type="STRING" id="445709.ABW99_15475"/>
<dbReference type="Gene3D" id="3.40.190.290">
    <property type="match status" value="1"/>
</dbReference>
<dbReference type="PATRIC" id="fig|445709.3.peg.3274"/>
<dbReference type="Pfam" id="PF00126">
    <property type="entry name" value="HTH_1"/>
    <property type="match status" value="1"/>
</dbReference>
<evidence type="ECO:0000313" key="6">
    <source>
        <dbReference type="EMBL" id="AKJ69408.1"/>
    </source>
</evidence>
<evidence type="ECO:0000256" key="4">
    <source>
        <dbReference type="ARBA" id="ARBA00023163"/>
    </source>
</evidence>
<accession>A0A0G3EQU2</accession>
<dbReference type="InterPro" id="IPR036388">
    <property type="entry name" value="WH-like_DNA-bd_sf"/>
</dbReference>
<evidence type="ECO:0000313" key="7">
    <source>
        <dbReference type="Proteomes" id="UP000036700"/>
    </source>
</evidence>
<keyword evidence="3" id="KW-0238">DNA-binding</keyword>
<dbReference type="InterPro" id="IPR005119">
    <property type="entry name" value="LysR_subst-bd"/>
</dbReference>
<dbReference type="EMBL" id="CP011568">
    <property type="protein sequence ID" value="AKJ69408.1"/>
    <property type="molecule type" value="Genomic_DNA"/>
</dbReference>
<reference evidence="7" key="1">
    <citation type="submission" date="2015-06" db="EMBL/GenBank/DDBJ databases">
        <authorList>
            <person name="Lim Y.L."/>
            <person name="Ee R."/>
            <person name="Yong D."/>
            <person name="How K.Y."/>
            <person name="Yin W.F."/>
            <person name="Chan K.G."/>
        </authorList>
    </citation>
    <scope>NUCLEOTIDE SEQUENCE [LARGE SCALE GENOMIC DNA]</scope>
    <source>
        <strain evidence="7">DSM 25325</strain>
    </source>
</reference>
<dbReference type="GO" id="GO:0003700">
    <property type="term" value="F:DNA-binding transcription factor activity"/>
    <property type="evidence" value="ECO:0007669"/>
    <property type="project" value="InterPro"/>
</dbReference>
<dbReference type="CDD" id="cd05466">
    <property type="entry name" value="PBP2_LTTR_substrate"/>
    <property type="match status" value="1"/>
</dbReference>
<organism evidence="6 7">
    <name type="scientific">Pandoraea thiooxydans</name>
    <dbReference type="NCBI Taxonomy" id="445709"/>
    <lineage>
        <taxon>Bacteria</taxon>
        <taxon>Pseudomonadati</taxon>
        <taxon>Pseudomonadota</taxon>
        <taxon>Betaproteobacteria</taxon>
        <taxon>Burkholderiales</taxon>
        <taxon>Burkholderiaceae</taxon>
        <taxon>Pandoraea</taxon>
    </lineage>
</organism>
<evidence type="ECO:0000256" key="2">
    <source>
        <dbReference type="ARBA" id="ARBA00023015"/>
    </source>
</evidence>
<dbReference type="InterPro" id="IPR000847">
    <property type="entry name" value="LysR_HTH_N"/>
</dbReference>
<dbReference type="OrthoDB" id="8587655at2"/>
<evidence type="ECO:0000259" key="5">
    <source>
        <dbReference type="PROSITE" id="PS50931"/>
    </source>
</evidence>
<dbReference type="AlphaFoldDB" id="A0A0G3EQU2"/>
<dbReference type="SUPFAM" id="SSF53850">
    <property type="entry name" value="Periplasmic binding protein-like II"/>
    <property type="match status" value="1"/>
</dbReference>
<dbReference type="GO" id="GO:0000976">
    <property type="term" value="F:transcription cis-regulatory region binding"/>
    <property type="evidence" value="ECO:0007669"/>
    <property type="project" value="TreeGrafter"/>
</dbReference>
<name>A0A0G3EQU2_9BURK</name>
<dbReference type="KEGG" id="ptx:ABW99_15475"/>
<evidence type="ECO:0000256" key="1">
    <source>
        <dbReference type="ARBA" id="ARBA00009437"/>
    </source>
</evidence>
<evidence type="ECO:0000256" key="3">
    <source>
        <dbReference type="ARBA" id="ARBA00023125"/>
    </source>
</evidence>
<keyword evidence="7" id="KW-1185">Reference proteome</keyword>
<protein>
    <submittedName>
        <fullName evidence="6">LysR family transcriptional regulator</fullName>
    </submittedName>
</protein>
<dbReference type="SUPFAM" id="SSF46785">
    <property type="entry name" value="Winged helix' DNA-binding domain"/>
    <property type="match status" value="1"/>
</dbReference>
<dbReference type="Proteomes" id="UP000036700">
    <property type="component" value="Chromosome"/>
</dbReference>
<feature type="domain" description="HTH lysR-type" evidence="5">
    <location>
        <begin position="7"/>
        <end position="64"/>
    </location>
</feature>
<keyword evidence="2" id="KW-0805">Transcription regulation</keyword>
<dbReference type="InterPro" id="IPR036390">
    <property type="entry name" value="WH_DNA-bd_sf"/>
</dbReference>
<dbReference type="PROSITE" id="PS50931">
    <property type="entry name" value="HTH_LYSR"/>
    <property type="match status" value="1"/>
</dbReference>
<dbReference type="Gene3D" id="1.10.10.10">
    <property type="entry name" value="Winged helix-like DNA-binding domain superfamily/Winged helix DNA-binding domain"/>
    <property type="match status" value="1"/>
</dbReference>
<sequence>MLKVTDFDLRLLRIFKAVTDCGGFSAAESTLDMNLSTISTHMTDLEARVGIRLCERGRRGFQLTAEGRALYQSVSTLLDCVEDFRANVGALRGQIGGELAVGIVDNTITDARMHVAEAIRAVKLRGGDLHIKLQIQSPSEIEEAVQERRLHVGIGPFRNALPGLDYKPLYREDLYLYCGRGHALFDSAPLDIALEALGSLDYVARGYMRETKEVGGPVSFKATATVHHMEAVATLILSGRFIGYLPKHYARQWADNDLMRALRPDVLSHVAEFSLVTRKDRQPTIASQMFIDALLAHAV</sequence>
<dbReference type="Pfam" id="PF03466">
    <property type="entry name" value="LysR_substrate"/>
    <property type="match status" value="1"/>
</dbReference>
<comment type="similarity">
    <text evidence="1">Belongs to the LysR transcriptional regulatory family.</text>
</comment>
<dbReference type="RefSeq" id="WP_047215313.1">
    <property type="nucleotide sequence ID" value="NZ_CP011568.3"/>
</dbReference>
<keyword evidence="4" id="KW-0804">Transcription</keyword>
<gene>
    <name evidence="6" type="ORF">ABW99_15475</name>
</gene>
<dbReference type="PANTHER" id="PTHR30126">
    <property type="entry name" value="HTH-TYPE TRANSCRIPTIONAL REGULATOR"/>
    <property type="match status" value="1"/>
</dbReference>
<proteinExistence type="inferred from homology"/>
<dbReference type="PANTHER" id="PTHR30126:SF98">
    <property type="entry name" value="HTH-TYPE TRANSCRIPTIONAL ACTIVATOR BAUR"/>
    <property type="match status" value="1"/>
</dbReference>